<dbReference type="CDD" id="cd03444">
    <property type="entry name" value="Thioesterase_II_repeat1"/>
    <property type="match status" value="1"/>
</dbReference>
<feature type="domain" description="Acyl-CoA thioesterase-like C-terminal" evidence="4">
    <location>
        <begin position="176"/>
        <end position="313"/>
    </location>
</feature>
<feature type="domain" description="Acyl-CoA thioesterase-like N-terminal HotDog" evidence="3">
    <location>
        <begin position="37"/>
        <end position="115"/>
    </location>
</feature>
<dbReference type="Pfam" id="PF20789">
    <property type="entry name" value="4HBT_3C"/>
    <property type="match status" value="1"/>
</dbReference>
<dbReference type="CDD" id="cd03445">
    <property type="entry name" value="Thioesterase_II_repeat2"/>
    <property type="match status" value="1"/>
</dbReference>
<dbReference type="InterPro" id="IPR003703">
    <property type="entry name" value="Acyl_CoA_thio"/>
</dbReference>
<dbReference type="Gene3D" id="2.40.160.210">
    <property type="entry name" value="Acyl-CoA thioesterase, double hotdog domain"/>
    <property type="match status" value="1"/>
</dbReference>
<keyword evidence="2" id="KW-0378">Hydrolase</keyword>
<dbReference type="EMBL" id="JAPCWZ010000001">
    <property type="protein sequence ID" value="KAK8880277.1"/>
    <property type="molecule type" value="Genomic_DNA"/>
</dbReference>
<comment type="similarity">
    <text evidence="1">Belongs to the C/M/P thioester hydrolase family.</text>
</comment>
<proteinExistence type="inferred from homology"/>
<name>A0ABR2JPT8_9PEZI</name>
<sequence length="325" mass="35954">MPQLCPAEPVVEVTRVPGAATDVFVNTHPFETPGEKARSVFGGYLLGQCVAAAQQTVPETHDVHSLQSTFLLPGNPNEKVSYHVERISDGRSFSSRLVRAIQPGNVVHFTAIVGFQKRSSGGDDAAANQTPPPTLKYGEAMPQFGHGNPEDVDDDSAAACLIEGGYPKEMLAIWRDPFQWYILPRDRQMGSGEQPGFDKDPTHFRMQSFVRVHPTMIAKDSPRATHHALLAFLSDLFLIYTTNLATARPVTGFSIETTMNHSVWFHAPDVAVDDWLACERDTSWADDGRVLIRQRLWRRSDGRLVMSCVQEALTRLRKPAGSSSL</sequence>
<evidence type="ECO:0000259" key="4">
    <source>
        <dbReference type="Pfam" id="PF20789"/>
    </source>
</evidence>
<dbReference type="PANTHER" id="PTHR11066:SF34">
    <property type="entry name" value="ACYL-COENZYME A THIOESTERASE 8"/>
    <property type="match status" value="1"/>
</dbReference>
<evidence type="ECO:0000313" key="5">
    <source>
        <dbReference type="EMBL" id="KAK8880277.1"/>
    </source>
</evidence>
<dbReference type="Pfam" id="PF13622">
    <property type="entry name" value="4HBT_3"/>
    <property type="match status" value="1"/>
</dbReference>
<accession>A0ABR2JPT8</accession>
<dbReference type="PANTHER" id="PTHR11066">
    <property type="entry name" value="ACYL-COA THIOESTERASE"/>
    <property type="match status" value="1"/>
</dbReference>
<reference evidence="5 6" key="1">
    <citation type="journal article" date="2024" name="IMA Fungus">
        <title>Apiospora arundinis, a panoply of carbohydrate-active enzymes and secondary metabolites.</title>
        <authorList>
            <person name="Sorensen T."/>
            <person name="Petersen C."/>
            <person name="Muurmann A.T."/>
            <person name="Christiansen J.V."/>
            <person name="Brundto M.L."/>
            <person name="Overgaard C.K."/>
            <person name="Boysen A.T."/>
            <person name="Wollenberg R.D."/>
            <person name="Larsen T.O."/>
            <person name="Sorensen J.L."/>
            <person name="Nielsen K.L."/>
            <person name="Sondergaard T.E."/>
        </authorList>
    </citation>
    <scope>NUCLEOTIDE SEQUENCE [LARGE SCALE GENOMIC DNA]</scope>
    <source>
        <strain evidence="5 6">AAU 773</strain>
    </source>
</reference>
<dbReference type="Proteomes" id="UP001390339">
    <property type="component" value="Unassembled WGS sequence"/>
</dbReference>
<protein>
    <submittedName>
        <fullName evidence="5">Thioesterase/thiol ester dehydrase-isomerase</fullName>
    </submittedName>
</protein>
<evidence type="ECO:0000313" key="6">
    <source>
        <dbReference type="Proteomes" id="UP001390339"/>
    </source>
</evidence>
<organism evidence="5 6">
    <name type="scientific">Apiospora arundinis</name>
    <dbReference type="NCBI Taxonomy" id="335852"/>
    <lineage>
        <taxon>Eukaryota</taxon>
        <taxon>Fungi</taxon>
        <taxon>Dikarya</taxon>
        <taxon>Ascomycota</taxon>
        <taxon>Pezizomycotina</taxon>
        <taxon>Sordariomycetes</taxon>
        <taxon>Xylariomycetidae</taxon>
        <taxon>Amphisphaeriales</taxon>
        <taxon>Apiosporaceae</taxon>
        <taxon>Apiospora</taxon>
    </lineage>
</organism>
<comment type="caution">
    <text evidence="5">The sequence shown here is derived from an EMBL/GenBank/DDBJ whole genome shotgun (WGS) entry which is preliminary data.</text>
</comment>
<evidence type="ECO:0000256" key="1">
    <source>
        <dbReference type="ARBA" id="ARBA00006538"/>
    </source>
</evidence>
<dbReference type="InterPro" id="IPR049450">
    <property type="entry name" value="ACOT8-like_C"/>
</dbReference>
<dbReference type="SUPFAM" id="SSF54637">
    <property type="entry name" value="Thioesterase/thiol ester dehydrase-isomerase"/>
    <property type="match status" value="2"/>
</dbReference>
<evidence type="ECO:0000256" key="2">
    <source>
        <dbReference type="ARBA" id="ARBA00022801"/>
    </source>
</evidence>
<dbReference type="InterPro" id="IPR029069">
    <property type="entry name" value="HotDog_dom_sf"/>
</dbReference>
<dbReference type="InterPro" id="IPR042171">
    <property type="entry name" value="Acyl-CoA_hotdog"/>
</dbReference>
<keyword evidence="6" id="KW-1185">Reference proteome</keyword>
<evidence type="ECO:0000259" key="3">
    <source>
        <dbReference type="Pfam" id="PF13622"/>
    </source>
</evidence>
<gene>
    <name evidence="5" type="ORF">PGQ11_001571</name>
</gene>
<dbReference type="InterPro" id="IPR049449">
    <property type="entry name" value="TesB_ACOT8-like_N"/>
</dbReference>